<name>A0ABS1TL34_9BACI</name>
<evidence type="ECO:0000256" key="1">
    <source>
        <dbReference type="SAM" id="MobiDB-lite"/>
    </source>
</evidence>
<evidence type="ECO:0000313" key="3">
    <source>
        <dbReference type="Proteomes" id="UP000623967"/>
    </source>
</evidence>
<sequence length="111" mass="12382">MKTLGRLFRRLGLILVLLGAGGSWMAQQMDMQNMQDFMDQMNQNQESLLNHGADADSQDALKEVMNQSSMDFANTPSTETPLLDALDSMMNETSPDSMFQNTSFDMSSFGQ</sequence>
<keyword evidence="3" id="KW-1185">Reference proteome</keyword>
<dbReference type="EMBL" id="JAESWB010000134">
    <property type="protein sequence ID" value="MBL4952025.1"/>
    <property type="molecule type" value="Genomic_DNA"/>
</dbReference>
<protein>
    <recommendedName>
        <fullName evidence="4">DUF4175 domain-containing protein</fullName>
    </recommendedName>
</protein>
<comment type="caution">
    <text evidence="2">The sequence shown here is derived from an EMBL/GenBank/DDBJ whole genome shotgun (WGS) entry which is preliminary data.</text>
</comment>
<proteinExistence type="predicted"/>
<organism evidence="2 3">
    <name type="scientific">Neobacillus paridis</name>
    <dbReference type="NCBI Taxonomy" id="2803862"/>
    <lineage>
        <taxon>Bacteria</taxon>
        <taxon>Bacillati</taxon>
        <taxon>Bacillota</taxon>
        <taxon>Bacilli</taxon>
        <taxon>Bacillales</taxon>
        <taxon>Bacillaceae</taxon>
        <taxon>Neobacillus</taxon>
    </lineage>
</organism>
<feature type="region of interest" description="Disordered" evidence="1">
    <location>
        <begin position="92"/>
        <end position="111"/>
    </location>
</feature>
<evidence type="ECO:0000313" key="2">
    <source>
        <dbReference type="EMBL" id="MBL4952025.1"/>
    </source>
</evidence>
<dbReference type="Proteomes" id="UP000623967">
    <property type="component" value="Unassembled WGS sequence"/>
</dbReference>
<reference evidence="2 3" key="1">
    <citation type="submission" date="2021-01" db="EMBL/GenBank/DDBJ databases">
        <title>Genome public.</title>
        <authorList>
            <person name="Liu C."/>
            <person name="Sun Q."/>
        </authorList>
    </citation>
    <scope>NUCLEOTIDE SEQUENCE [LARGE SCALE GENOMIC DNA]</scope>
    <source>
        <strain evidence="2 3">YIM B02564</strain>
    </source>
</reference>
<accession>A0ABS1TL34</accession>
<gene>
    <name evidence="2" type="ORF">JK635_07355</name>
</gene>
<evidence type="ECO:0008006" key="4">
    <source>
        <dbReference type="Google" id="ProtNLM"/>
    </source>
</evidence>